<organism evidence="3 4">
    <name type="scientific">Triticum turgidum subsp. durum</name>
    <name type="common">Durum wheat</name>
    <name type="synonym">Triticum durum</name>
    <dbReference type="NCBI Taxonomy" id="4567"/>
    <lineage>
        <taxon>Eukaryota</taxon>
        <taxon>Viridiplantae</taxon>
        <taxon>Streptophyta</taxon>
        <taxon>Embryophyta</taxon>
        <taxon>Tracheophyta</taxon>
        <taxon>Spermatophyta</taxon>
        <taxon>Magnoliopsida</taxon>
        <taxon>Liliopsida</taxon>
        <taxon>Poales</taxon>
        <taxon>Poaceae</taxon>
        <taxon>BOP clade</taxon>
        <taxon>Pooideae</taxon>
        <taxon>Triticodae</taxon>
        <taxon>Triticeae</taxon>
        <taxon>Triticinae</taxon>
        <taxon>Triticum</taxon>
    </lineage>
</organism>
<gene>
    <name evidence="3" type="ORF">TRITD_2Bv1G058140</name>
</gene>
<keyword evidence="2" id="KW-0378">Hydrolase</keyword>
<evidence type="ECO:0000256" key="1">
    <source>
        <dbReference type="ARBA" id="ARBA00022722"/>
    </source>
</evidence>
<name>A0A9R1PH73_TRITD</name>
<dbReference type="AlphaFoldDB" id="A0A9R1PH73"/>
<dbReference type="Gramene" id="TRITD2Bv1G058140.1">
    <property type="protein sequence ID" value="TRITD2Bv1G058140.1"/>
    <property type="gene ID" value="TRITD2Bv1G058140"/>
</dbReference>
<keyword evidence="4" id="KW-1185">Reference proteome</keyword>
<accession>A0A9R1PH73</accession>
<sequence length="300" mass="34741">MTFTDKYKGNNTVEAHGNTKLHVIHTNDKKQMTITLAQYERHLSLQRHKIVGIDLEYDNDPEATQKPTLCQLSIGKNHPVLLLQMSDTERCTVFENFLADPRYTFAGFSIDGDKTRLERVKLEKNITDDEHQRWATLPLSRRHIEYAAKDAYAATNTREQRRIMADAPLYKQCRKYTRELHDVHLHGNHKLHVLCTSKGKDVDKMLSTFRRKLGGMPVKLVGVDVEYTHYEKPQRAAVLQLCIQKECLVYHISAAKDRPMELDKFLMNDEYTFVGFAIEGDKSKLKVSGLEINFDNYIDI</sequence>
<evidence type="ECO:0000313" key="4">
    <source>
        <dbReference type="Proteomes" id="UP000324705"/>
    </source>
</evidence>
<evidence type="ECO:0008006" key="5">
    <source>
        <dbReference type="Google" id="ProtNLM"/>
    </source>
</evidence>
<dbReference type="SUPFAM" id="SSF53098">
    <property type="entry name" value="Ribonuclease H-like"/>
    <property type="match status" value="2"/>
</dbReference>
<evidence type="ECO:0000256" key="2">
    <source>
        <dbReference type="ARBA" id="ARBA00022801"/>
    </source>
</evidence>
<keyword evidence="1" id="KW-0540">Nuclease</keyword>
<dbReference type="InterPro" id="IPR036397">
    <property type="entry name" value="RNaseH_sf"/>
</dbReference>
<dbReference type="PANTHER" id="PTHR13620:SF75">
    <property type="entry name" value="UBIQUITIN-LIKE DOMAIN-CONTAINING PROTEIN"/>
    <property type="match status" value="1"/>
</dbReference>
<dbReference type="InterPro" id="IPR012337">
    <property type="entry name" value="RNaseH-like_sf"/>
</dbReference>
<reference evidence="3 4" key="1">
    <citation type="submission" date="2017-09" db="EMBL/GenBank/DDBJ databases">
        <authorList>
            <consortium name="International Durum Wheat Genome Sequencing Consortium (IDWGSC)"/>
            <person name="Milanesi L."/>
        </authorList>
    </citation>
    <scope>NUCLEOTIDE SEQUENCE [LARGE SCALE GENOMIC DNA]</scope>
    <source>
        <strain evidence="4">cv. Svevo</strain>
    </source>
</reference>
<dbReference type="PANTHER" id="PTHR13620">
    <property type="entry name" value="3-5 EXONUCLEASE"/>
    <property type="match status" value="1"/>
</dbReference>
<dbReference type="GO" id="GO:0005634">
    <property type="term" value="C:nucleus"/>
    <property type="evidence" value="ECO:0007669"/>
    <property type="project" value="TreeGrafter"/>
</dbReference>
<evidence type="ECO:0000313" key="3">
    <source>
        <dbReference type="EMBL" id="VAH43381.1"/>
    </source>
</evidence>
<dbReference type="EMBL" id="LT934114">
    <property type="protein sequence ID" value="VAH43381.1"/>
    <property type="molecule type" value="Genomic_DNA"/>
</dbReference>
<dbReference type="Gene3D" id="3.30.420.10">
    <property type="entry name" value="Ribonuclease H-like superfamily/Ribonuclease H"/>
    <property type="match status" value="2"/>
</dbReference>
<proteinExistence type="predicted"/>
<dbReference type="GO" id="GO:0005737">
    <property type="term" value="C:cytoplasm"/>
    <property type="evidence" value="ECO:0007669"/>
    <property type="project" value="TreeGrafter"/>
</dbReference>
<dbReference type="GO" id="GO:0003676">
    <property type="term" value="F:nucleic acid binding"/>
    <property type="evidence" value="ECO:0007669"/>
    <property type="project" value="InterPro"/>
</dbReference>
<dbReference type="GO" id="GO:0008408">
    <property type="term" value="F:3'-5' exonuclease activity"/>
    <property type="evidence" value="ECO:0007669"/>
    <property type="project" value="TreeGrafter"/>
</dbReference>
<dbReference type="InterPro" id="IPR051132">
    <property type="entry name" value="3-5_Exonuclease_domain"/>
</dbReference>
<dbReference type="Proteomes" id="UP000324705">
    <property type="component" value="Chromosome 2B"/>
</dbReference>
<protein>
    <recommendedName>
        <fullName evidence="5">3'-5' exonuclease domain-containing protein</fullName>
    </recommendedName>
</protein>